<accession>A0A4Q9L6H3</accession>
<organism evidence="1 2">
    <name type="scientific">Hamiltosporidium magnivora</name>
    <dbReference type="NCBI Taxonomy" id="148818"/>
    <lineage>
        <taxon>Eukaryota</taxon>
        <taxon>Fungi</taxon>
        <taxon>Fungi incertae sedis</taxon>
        <taxon>Microsporidia</taxon>
        <taxon>Dubosqiidae</taxon>
        <taxon>Hamiltosporidium</taxon>
    </lineage>
</organism>
<dbReference type="Proteomes" id="UP000291404">
    <property type="component" value="Unassembled WGS sequence"/>
</dbReference>
<dbReference type="VEuPathDB" id="MicrosporidiaDB:CWI36_1158p0010"/>
<proteinExistence type="predicted"/>
<dbReference type="EMBL" id="PITI01001158">
    <property type="protein sequence ID" value="TBU02230.1"/>
    <property type="molecule type" value="Genomic_DNA"/>
</dbReference>
<comment type="caution">
    <text evidence="1">The sequence shown here is derived from an EMBL/GenBank/DDBJ whole genome shotgun (WGS) entry which is preliminary data.</text>
</comment>
<sequence>MLDFKFITALYYLSNSAMATSSPDEKEAGLKNYFSFTILCADAPTEETNDSKKFSFYNLLKRSYDKAVKNNLKIVLSDKNAKENCKQRNIEILKSKKFKIPTSTPGKKKPYKTILKPIVMHARETLIFKKSNEAILSTWNIKTDKEPELTVKISNNIELGDLYRNTG</sequence>
<evidence type="ECO:0000313" key="1">
    <source>
        <dbReference type="EMBL" id="TBU02230.1"/>
    </source>
</evidence>
<reference evidence="1 2" key="1">
    <citation type="submission" date="2017-12" db="EMBL/GenBank/DDBJ databases">
        <authorList>
            <person name="Pombert J.-F."/>
            <person name="Haag K.L."/>
            <person name="Ebert D."/>
        </authorList>
    </citation>
    <scope>NUCLEOTIDE SEQUENCE [LARGE SCALE GENOMIC DNA]</scope>
    <source>
        <strain evidence="1">BE-OM-2</strain>
    </source>
</reference>
<keyword evidence="2" id="KW-1185">Reference proteome</keyword>
<dbReference type="AlphaFoldDB" id="A0A4Q9L6H3"/>
<protein>
    <submittedName>
        <fullName evidence="1">Uncharacterized protein</fullName>
    </submittedName>
</protein>
<evidence type="ECO:0000313" key="2">
    <source>
        <dbReference type="Proteomes" id="UP000291404"/>
    </source>
</evidence>
<name>A0A4Q9L6H3_9MICR</name>
<gene>
    <name evidence="1" type="ORF">CWI36_1158p0010</name>
</gene>